<evidence type="ECO:0000313" key="1">
    <source>
        <dbReference type="EMBL" id="RCN53011.1"/>
    </source>
</evidence>
<dbReference type="AlphaFoldDB" id="A0A368H8T5"/>
<dbReference type="EMBL" id="JOJR01000004">
    <property type="protein sequence ID" value="RCN53011.1"/>
    <property type="molecule type" value="Genomic_DNA"/>
</dbReference>
<name>A0A368H8T5_ANCCA</name>
<evidence type="ECO:0000313" key="2">
    <source>
        <dbReference type="Proteomes" id="UP000252519"/>
    </source>
</evidence>
<protein>
    <submittedName>
        <fullName evidence="1">Uncharacterized protein</fullName>
    </submittedName>
</protein>
<reference evidence="1 2" key="1">
    <citation type="submission" date="2014-10" db="EMBL/GenBank/DDBJ databases">
        <title>Draft genome of the hookworm Ancylostoma caninum.</title>
        <authorList>
            <person name="Mitreva M."/>
        </authorList>
    </citation>
    <scope>NUCLEOTIDE SEQUENCE [LARGE SCALE GENOMIC DNA]</scope>
    <source>
        <strain evidence="1 2">Baltimore</strain>
    </source>
</reference>
<gene>
    <name evidence="1" type="ORF">ANCCAN_01008</name>
</gene>
<comment type="caution">
    <text evidence="1">The sequence shown here is derived from an EMBL/GenBank/DDBJ whole genome shotgun (WGS) entry which is preliminary data.</text>
</comment>
<sequence length="91" mass="10443">MLSNLVCDLGPSHQWKTIPFVPKRTTETMILDQEQANKSKTSTTNFELSVILWRIISLVTLDCSLINDCQRTELPIYVARQFIRFVLLTSA</sequence>
<dbReference type="Proteomes" id="UP000252519">
    <property type="component" value="Unassembled WGS sequence"/>
</dbReference>
<organism evidence="1 2">
    <name type="scientific">Ancylostoma caninum</name>
    <name type="common">Dog hookworm</name>
    <dbReference type="NCBI Taxonomy" id="29170"/>
    <lineage>
        <taxon>Eukaryota</taxon>
        <taxon>Metazoa</taxon>
        <taxon>Ecdysozoa</taxon>
        <taxon>Nematoda</taxon>
        <taxon>Chromadorea</taxon>
        <taxon>Rhabditida</taxon>
        <taxon>Rhabditina</taxon>
        <taxon>Rhabditomorpha</taxon>
        <taxon>Strongyloidea</taxon>
        <taxon>Ancylostomatidae</taxon>
        <taxon>Ancylostomatinae</taxon>
        <taxon>Ancylostoma</taxon>
    </lineage>
</organism>
<accession>A0A368H8T5</accession>
<keyword evidence="2" id="KW-1185">Reference proteome</keyword>
<proteinExistence type="predicted"/>